<feature type="region of interest" description="Disordered" evidence="1">
    <location>
        <begin position="169"/>
        <end position="204"/>
    </location>
</feature>
<organism evidence="2 3">
    <name type="scientific">Cylindrodendrum hubeiense</name>
    <dbReference type="NCBI Taxonomy" id="595255"/>
    <lineage>
        <taxon>Eukaryota</taxon>
        <taxon>Fungi</taxon>
        <taxon>Dikarya</taxon>
        <taxon>Ascomycota</taxon>
        <taxon>Pezizomycotina</taxon>
        <taxon>Sordariomycetes</taxon>
        <taxon>Hypocreomycetidae</taxon>
        <taxon>Hypocreales</taxon>
        <taxon>Nectriaceae</taxon>
        <taxon>Cylindrodendrum</taxon>
    </lineage>
</organism>
<evidence type="ECO:0000313" key="3">
    <source>
        <dbReference type="Proteomes" id="UP000722485"/>
    </source>
</evidence>
<name>A0A9P5H5P6_9HYPO</name>
<evidence type="ECO:0000256" key="1">
    <source>
        <dbReference type="SAM" id="MobiDB-lite"/>
    </source>
</evidence>
<comment type="caution">
    <text evidence="2">The sequence shown here is derived from an EMBL/GenBank/DDBJ whole genome shotgun (WGS) entry which is preliminary data.</text>
</comment>
<evidence type="ECO:0000313" key="2">
    <source>
        <dbReference type="EMBL" id="KAF7548007.1"/>
    </source>
</evidence>
<dbReference type="Proteomes" id="UP000722485">
    <property type="component" value="Unassembled WGS sequence"/>
</dbReference>
<protein>
    <submittedName>
        <fullName evidence="2">Uncharacterized protein</fullName>
    </submittedName>
</protein>
<accession>A0A9P5H5P6</accession>
<dbReference type="EMBL" id="JAANBB010000161">
    <property type="protein sequence ID" value="KAF7548007.1"/>
    <property type="molecule type" value="Genomic_DNA"/>
</dbReference>
<feature type="region of interest" description="Disordered" evidence="1">
    <location>
        <begin position="1"/>
        <end position="74"/>
    </location>
</feature>
<gene>
    <name evidence="2" type="ORF">G7Z17_g7329</name>
</gene>
<reference evidence="2" key="1">
    <citation type="submission" date="2020-03" db="EMBL/GenBank/DDBJ databases">
        <title>Draft Genome Sequence of Cylindrodendrum hubeiense.</title>
        <authorList>
            <person name="Buettner E."/>
            <person name="Kellner H."/>
        </authorList>
    </citation>
    <scope>NUCLEOTIDE SEQUENCE</scope>
    <source>
        <strain evidence="2">IHI 201604</strain>
    </source>
</reference>
<feature type="compositionally biased region" description="Basic and acidic residues" evidence="1">
    <location>
        <begin position="30"/>
        <end position="42"/>
    </location>
</feature>
<keyword evidence="3" id="KW-1185">Reference proteome</keyword>
<proteinExistence type="predicted"/>
<sequence length="204" mass="24413">MDRPTARPVNRPSTRPTSIADPLNTTWGSLRDEFRAIEEEMRAPQPAPPRAFGRVPREGEIGVRGGFNAPPAGQRTFGGVFQGRVPPGMTPVERERNRRDNIVEELAYRAAQRRLHEQEEVRNEMWAPQTRIYSFLSDTALQNYLEELERDEEEREERQLRHHHDNYYQHHGHHHHEPQRQEHQRRGHQHQRNFFDLFRRRDRR</sequence>
<feature type="compositionally biased region" description="Polar residues" evidence="1">
    <location>
        <begin position="11"/>
        <end position="28"/>
    </location>
</feature>
<dbReference type="AlphaFoldDB" id="A0A9P5H5P6"/>